<dbReference type="AlphaFoldDB" id="A0A5N5FAL7"/>
<organism evidence="2 3">
    <name type="scientific">Pyrus ussuriensis x Pyrus communis</name>
    <dbReference type="NCBI Taxonomy" id="2448454"/>
    <lineage>
        <taxon>Eukaryota</taxon>
        <taxon>Viridiplantae</taxon>
        <taxon>Streptophyta</taxon>
        <taxon>Embryophyta</taxon>
        <taxon>Tracheophyta</taxon>
        <taxon>Spermatophyta</taxon>
        <taxon>Magnoliopsida</taxon>
        <taxon>eudicotyledons</taxon>
        <taxon>Gunneridae</taxon>
        <taxon>Pentapetalae</taxon>
        <taxon>rosids</taxon>
        <taxon>fabids</taxon>
        <taxon>Rosales</taxon>
        <taxon>Rosaceae</taxon>
        <taxon>Amygdaloideae</taxon>
        <taxon>Maleae</taxon>
        <taxon>Pyrus</taxon>
    </lineage>
</organism>
<dbReference type="Proteomes" id="UP000327157">
    <property type="component" value="Chromosome 13"/>
</dbReference>
<evidence type="ECO:0000313" key="2">
    <source>
        <dbReference type="EMBL" id="KAB2600115.1"/>
    </source>
</evidence>
<protein>
    <submittedName>
        <fullName evidence="2">Uncharacterized protein</fullName>
    </submittedName>
</protein>
<evidence type="ECO:0000256" key="1">
    <source>
        <dbReference type="SAM" id="SignalP"/>
    </source>
</evidence>
<name>A0A5N5FAL7_9ROSA</name>
<evidence type="ECO:0000313" key="3">
    <source>
        <dbReference type="Proteomes" id="UP000327157"/>
    </source>
</evidence>
<keyword evidence="3" id="KW-1185">Reference proteome</keyword>
<reference evidence="2 3" key="1">
    <citation type="submission" date="2019-09" db="EMBL/GenBank/DDBJ databases">
        <authorList>
            <person name="Ou C."/>
        </authorList>
    </citation>
    <scope>NUCLEOTIDE SEQUENCE [LARGE SCALE GENOMIC DNA]</scope>
    <source>
        <strain evidence="2">S2</strain>
        <tissue evidence="2">Leaf</tissue>
    </source>
</reference>
<comment type="caution">
    <text evidence="2">The sequence shown here is derived from an EMBL/GenBank/DDBJ whole genome shotgun (WGS) entry which is preliminary data.</text>
</comment>
<reference evidence="2 3" key="3">
    <citation type="submission" date="2019-11" db="EMBL/GenBank/DDBJ databases">
        <title>A de novo genome assembly of a pear dwarfing rootstock.</title>
        <authorList>
            <person name="Wang F."/>
            <person name="Wang J."/>
            <person name="Li S."/>
            <person name="Zhang Y."/>
            <person name="Fang M."/>
            <person name="Ma L."/>
            <person name="Zhao Y."/>
            <person name="Jiang S."/>
        </authorList>
    </citation>
    <scope>NUCLEOTIDE SEQUENCE [LARGE SCALE GENOMIC DNA]</scope>
    <source>
        <strain evidence="2">S2</strain>
        <tissue evidence="2">Leaf</tissue>
    </source>
</reference>
<keyword evidence="1" id="KW-0732">Signal</keyword>
<dbReference type="EMBL" id="SMOL01000753">
    <property type="protein sequence ID" value="KAB2600115.1"/>
    <property type="molecule type" value="Genomic_DNA"/>
</dbReference>
<sequence length="406" mass="45580">MLLLADLFLHNAHLVLSSQVNVDGPDMVIPLSMHAKSVKADVSPTHDGIIVASLGLQPPNGVHLEPIAFTKEMRAGGGVFPNDPHALTVVYPPMTVFSKEHALHKEWMPWHEAFGALKDKFKNDAKMYAQGCLTSLACSLRRWRDANGNLRNLSPYMCDMELKQRRVLLLDIEHVPCFEFTEHKILCWHDMISDFATLCMPIYLLVERLEKLYNTIFGLRLEKDKGILGQFAIVREIEHAFKLKHKQLEHEKSKLKKMCHGSSKEMETTFSSWRIKCRVPSDIRHGAFCACLTFISMFTSALNSDVELDMMLGIFGHIITLMMVMANNSDEYVTVGREKYEELYFVHSLVTVGNEGAGVSSGRLEVAFGNLGSSPMEVAAGSSSGNVLPSSDKSLAMYEDFKFVMM</sequence>
<reference evidence="3" key="2">
    <citation type="submission" date="2019-10" db="EMBL/GenBank/DDBJ databases">
        <title>A de novo genome assembly of a pear dwarfing rootstock.</title>
        <authorList>
            <person name="Wang F."/>
            <person name="Wang J."/>
            <person name="Li S."/>
            <person name="Zhang Y."/>
            <person name="Fang M."/>
            <person name="Ma L."/>
            <person name="Zhao Y."/>
            <person name="Jiang S."/>
        </authorList>
    </citation>
    <scope>NUCLEOTIDE SEQUENCE [LARGE SCALE GENOMIC DNA]</scope>
</reference>
<gene>
    <name evidence="2" type="ORF">D8674_010386</name>
</gene>
<feature type="chain" id="PRO_5024387094" evidence="1">
    <location>
        <begin position="18"/>
        <end position="406"/>
    </location>
</feature>
<accession>A0A5N5FAL7</accession>
<proteinExistence type="predicted"/>
<feature type="signal peptide" evidence="1">
    <location>
        <begin position="1"/>
        <end position="17"/>
    </location>
</feature>